<dbReference type="InterPro" id="IPR047677">
    <property type="entry name" value="GDCCVxC"/>
</dbReference>
<comment type="caution">
    <text evidence="1">The sequence shown here is derived from an EMBL/GenBank/DDBJ whole genome shotgun (WGS) entry which is preliminary data.</text>
</comment>
<proteinExistence type="predicted"/>
<reference evidence="1 2" key="1">
    <citation type="submission" date="2024-09" db="EMBL/GenBank/DDBJ databases">
        <authorList>
            <person name="Sun Q."/>
            <person name="Mori K."/>
        </authorList>
    </citation>
    <scope>NUCLEOTIDE SEQUENCE [LARGE SCALE GENOMIC DNA]</scope>
    <source>
        <strain evidence="1 2">KCTC 23076</strain>
    </source>
</reference>
<dbReference type="EMBL" id="JBHLTG010000029">
    <property type="protein sequence ID" value="MFC0682907.1"/>
    <property type="molecule type" value="Genomic_DNA"/>
</dbReference>
<sequence length="73" mass="7662">MSALELESVLTCPKCGAATQESMPTNACQWFYECPGCREVLQPLAGDCCVFCSYGTVKCPPIQQGTSCCGGGT</sequence>
<keyword evidence="2" id="KW-1185">Reference proteome</keyword>
<dbReference type="RefSeq" id="WP_386677384.1">
    <property type="nucleotide sequence ID" value="NZ_JBHLTG010000029.1"/>
</dbReference>
<name>A0ABV6S104_9GAMM</name>
<gene>
    <name evidence="1" type="ORF">ACFFGH_34195</name>
</gene>
<dbReference type="NCBIfam" id="NF041374">
    <property type="entry name" value="GDCCVxC"/>
    <property type="match status" value="1"/>
</dbReference>
<evidence type="ECO:0000313" key="2">
    <source>
        <dbReference type="Proteomes" id="UP001589896"/>
    </source>
</evidence>
<protein>
    <submittedName>
        <fullName evidence="1">GDCCVxC domain-containing (Seleno)protein</fullName>
    </submittedName>
</protein>
<evidence type="ECO:0000313" key="1">
    <source>
        <dbReference type="EMBL" id="MFC0682907.1"/>
    </source>
</evidence>
<dbReference type="Proteomes" id="UP001589896">
    <property type="component" value="Unassembled WGS sequence"/>
</dbReference>
<organism evidence="1 2">
    <name type="scientific">Lysobacter korlensis</name>
    <dbReference type="NCBI Taxonomy" id="553636"/>
    <lineage>
        <taxon>Bacteria</taxon>
        <taxon>Pseudomonadati</taxon>
        <taxon>Pseudomonadota</taxon>
        <taxon>Gammaproteobacteria</taxon>
        <taxon>Lysobacterales</taxon>
        <taxon>Lysobacteraceae</taxon>
        <taxon>Lysobacter</taxon>
    </lineage>
</organism>
<accession>A0ABV6S104</accession>